<organism evidence="2 3">
    <name type="scientific">Enterococcus ureilyticus</name>
    <dbReference type="NCBI Taxonomy" id="1131292"/>
    <lineage>
        <taxon>Bacteria</taxon>
        <taxon>Bacillati</taxon>
        <taxon>Bacillota</taxon>
        <taxon>Bacilli</taxon>
        <taxon>Lactobacillales</taxon>
        <taxon>Enterococcaceae</taxon>
        <taxon>Enterococcus</taxon>
    </lineage>
</organism>
<comment type="caution">
    <text evidence="2">The sequence shown here is derived from an EMBL/GenBank/DDBJ whole genome shotgun (WGS) entry which is preliminary data.</text>
</comment>
<keyword evidence="1" id="KW-0812">Transmembrane</keyword>
<keyword evidence="1" id="KW-1133">Transmembrane helix</keyword>
<dbReference type="SUPFAM" id="SSF53448">
    <property type="entry name" value="Nucleotide-diphospho-sugar transferases"/>
    <property type="match status" value="1"/>
</dbReference>
<name>A0A1E5HD46_9ENTE</name>
<keyword evidence="3" id="KW-1185">Reference proteome</keyword>
<feature type="transmembrane region" description="Helical" evidence="1">
    <location>
        <begin position="456"/>
        <end position="479"/>
    </location>
</feature>
<dbReference type="OrthoDB" id="3937205at2"/>
<evidence type="ECO:0000313" key="3">
    <source>
        <dbReference type="Proteomes" id="UP000094469"/>
    </source>
</evidence>
<dbReference type="STRING" id="1131292.BCR24_14695"/>
<feature type="transmembrane region" description="Helical" evidence="1">
    <location>
        <begin position="387"/>
        <end position="414"/>
    </location>
</feature>
<keyword evidence="1" id="KW-0472">Membrane</keyword>
<protein>
    <recommendedName>
        <fullName evidence="4">Glycosyltransferase 2-like domain-containing protein</fullName>
    </recommendedName>
</protein>
<accession>A0A1E5HD46</accession>
<dbReference type="Gene3D" id="3.90.550.10">
    <property type="entry name" value="Spore Coat Polysaccharide Biosynthesis Protein SpsA, Chain A"/>
    <property type="match status" value="1"/>
</dbReference>
<dbReference type="RefSeq" id="WP_069639730.1">
    <property type="nucleotide sequence ID" value="NZ_JAFBEZ010000009.1"/>
</dbReference>
<sequence>MFLVLFLVIFFRYVRINYNILWTLNKLKTPALVEELDTGLFTLNICIPCLREQSIIEKTISELLSCFKIVNVRIYVVTTSKENSEKTENYHYLEELAWSICKREKSFSICEKYNHLFDREELIWICEKYQSEEFKDVLASIQAIYSDKKTTYETVVESIKINNWKNVILLEEKNDTSCMASQVNYCWKTINNESSEKSPNDYFMVYNADCKPSTDLEASLVKEIKANEYPDVLQLIRVYTLNYSQYSGIIGHYLKGSALYQSRWSLGYEYPMLKRTSDNWKKQSFMFKLRSRYMIGHGMTFRMDFYGQMGKLNEKTNLEDLYTGYLLSCLKIPIIPILAIENTLNPSTIYSLFNQKMTWFSGMFDVFNYKNYYKKNHKENYYRLRSYYFTICFLIRDTFSWLFGPSILIICLLLSFTKLPYFLLLSTLITANACFCLLLQYQLMERNLINKKKYNWLFTAIGVVFYSFTRNLPALTFILKKIKIKNYKKYKTDR</sequence>
<evidence type="ECO:0008006" key="4">
    <source>
        <dbReference type="Google" id="ProtNLM"/>
    </source>
</evidence>
<proteinExistence type="predicted"/>
<feature type="transmembrane region" description="Helical" evidence="1">
    <location>
        <begin position="421"/>
        <end position="444"/>
    </location>
</feature>
<dbReference type="EMBL" id="MIKC01000011">
    <property type="protein sequence ID" value="OEG22867.1"/>
    <property type="molecule type" value="Genomic_DNA"/>
</dbReference>
<dbReference type="Proteomes" id="UP000094469">
    <property type="component" value="Unassembled WGS sequence"/>
</dbReference>
<reference evidence="3" key="1">
    <citation type="submission" date="2016-09" db="EMBL/GenBank/DDBJ databases">
        <authorList>
            <person name="Gulvik C.A."/>
        </authorList>
    </citation>
    <scope>NUCLEOTIDE SEQUENCE [LARGE SCALE GENOMIC DNA]</scope>
    <source>
        <strain evidence="3">LMG 26676</strain>
    </source>
</reference>
<dbReference type="AlphaFoldDB" id="A0A1E5HD46"/>
<evidence type="ECO:0000256" key="1">
    <source>
        <dbReference type="SAM" id="Phobius"/>
    </source>
</evidence>
<gene>
    <name evidence="2" type="ORF">BCR24_14695</name>
</gene>
<evidence type="ECO:0000313" key="2">
    <source>
        <dbReference type="EMBL" id="OEG22867.1"/>
    </source>
</evidence>
<dbReference type="InterPro" id="IPR029044">
    <property type="entry name" value="Nucleotide-diphossugar_trans"/>
</dbReference>